<dbReference type="GO" id="GO:0019354">
    <property type="term" value="P:siroheme biosynthetic process"/>
    <property type="evidence" value="ECO:0007669"/>
    <property type="project" value="UniProtKB-UniPathway"/>
</dbReference>
<organism evidence="10 11">
    <name type="scientific">Pandoraea anhela</name>
    <dbReference type="NCBI Taxonomy" id="2508295"/>
    <lineage>
        <taxon>Bacteria</taxon>
        <taxon>Pseudomonadati</taxon>
        <taxon>Pseudomonadota</taxon>
        <taxon>Betaproteobacteria</taxon>
        <taxon>Burkholderiales</taxon>
        <taxon>Burkholderiaceae</taxon>
        <taxon>Pandoraea</taxon>
    </lineage>
</organism>
<dbReference type="NCBIfam" id="TIGR01469">
    <property type="entry name" value="cobA_cysG_Cterm"/>
    <property type="match status" value="1"/>
</dbReference>
<reference evidence="10 11" key="1">
    <citation type="submission" date="2019-08" db="EMBL/GenBank/DDBJ databases">
        <authorList>
            <person name="Peeters C."/>
        </authorList>
    </citation>
    <scope>NUCLEOTIDE SEQUENCE [LARGE SCALE GENOMIC DNA]</scope>
    <source>
        <strain evidence="10 11">LMG 31108</strain>
    </source>
</reference>
<dbReference type="NCBIfam" id="NF004790">
    <property type="entry name" value="PRK06136.1"/>
    <property type="match status" value="1"/>
</dbReference>
<comment type="similarity">
    <text evidence="1 8">Belongs to the precorrin methyltransferase family.</text>
</comment>
<keyword evidence="6" id="KW-0627">Porphyrin biosynthesis</keyword>
<dbReference type="InterPro" id="IPR014776">
    <property type="entry name" value="4pyrrole_Mease_sub2"/>
</dbReference>
<dbReference type="GO" id="GO:0032259">
    <property type="term" value="P:methylation"/>
    <property type="evidence" value="ECO:0007669"/>
    <property type="project" value="UniProtKB-KW"/>
</dbReference>
<evidence type="ECO:0000256" key="1">
    <source>
        <dbReference type="ARBA" id="ARBA00005879"/>
    </source>
</evidence>
<keyword evidence="5" id="KW-0949">S-adenosyl-L-methionine</keyword>
<accession>A0A5E4V1H5</accession>
<evidence type="ECO:0000256" key="5">
    <source>
        <dbReference type="ARBA" id="ARBA00022691"/>
    </source>
</evidence>
<dbReference type="Pfam" id="PF00590">
    <property type="entry name" value="TP_methylase"/>
    <property type="match status" value="1"/>
</dbReference>
<evidence type="ECO:0000256" key="8">
    <source>
        <dbReference type="RuleBase" id="RU003960"/>
    </source>
</evidence>
<dbReference type="CDD" id="cd11642">
    <property type="entry name" value="SUMT"/>
    <property type="match status" value="1"/>
</dbReference>
<dbReference type="InterPro" id="IPR000878">
    <property type="entry name" value="4pyrrol_Mease"/>
</dbReference>
<dbReference type="PANTHER" id="PTHR45790:SF3">
    <property type="entry name" value="S-ADENOSYL-L-METHIONINE-DEPENDENT UROPORPHYRINOGEN III METHYLTRANSFERASE, CHLOROPLASTIC"/>
    <property type="match status" value="1"/>
</dbReference>
<dbReference type="SUPFAM" id="SSF53790">
    <property type="entry name" value="Tetrapyrrole methylase"/>
    <property type="match status" value="1"/>
</dbReference>
<keyword evidence="4 8" id="KW-0808">Transferase</keyword>
<protein>
    <recommendedName>
        <fullName evidence="2">uroporphyrinogen-III C-methyltransferase</fullName>
        <ecNumber evidence="2">2.1.1.107</ecNumber>
    </recommendedName>
</protein>
<comment type="pathway">
    <text evidence="7">Porphyrin-containing compound metabolism; siroheme biosynthesis; precorrin-2 from uroporphyrinogen III: step 1/1.</text>
</comment>
<dbReference type="PROSITE" id="PS00839">
    <property type="entry name" value="SUMT_1"/>
    <property type="match status" value="1"/>
</dbReference>
<keyword evidence="11" id="KW-1185">Reference proteome</keyword>
<sequence>MTTHPPQSQPARVMGKVYLVGAGPGAADLITVRGARLLAQADVVLHDALVEPEMLALCPQAKLVAVGKRCGKLSSAQQFINKQLIDHARTHARVVRLKGGDPMLFGRADEELRALEAAGIDVEVVPGITAALASAASLGRSLTLRGVARSVAFVTQSRAPGSPEIAQDASADSLVYYMGREAAARIAAQLIDAGKSPGTPVAIVESVTTSRERRIGMTLAELRDGAAAAWFDNSQPSVILVGEAFADVVSQGVTSAATSAVAIAQPPVPAAA</sequence>
<dbReference type="EMBL" id="CABPSB010000007">
    <property type="protein sequence ID" value="VVE06066.1"/>
    <property type="molecule type" value="Genomic_DNA"/>
</dbReference>
<dbReference type="UniPathway" id="UPA00262">
    <property type="reaction ID" value="UER00211"/>
</dbReference>
<gene>
    <name evidence="10" type="ORF">PAN31108_02379</name>
</gene>
<dbReference type="PROSITE" id="PS00840">
    <property type="entry name" value="SUMT_2"/>
    <property type="match status" value="1"/>
</dbReference>
<feature type="domain" description="Tetrapyrrole methylase" evidence="9">
    <location>
        <begin position="16"/>
        <end position="222"/>
    </location>
</feature>
<dbReference type="Gene3D" id="3.40.1010.10">
    <property type="entry name" value="Cobalt-precorrin-4 Transmethylase, Domain 1"/>
    <property type="match status" value="1"/>
</dbReference>
<evidence type="ECO:0000259" key="9">
    <source>
        <dbReference type="Pfam" id="PF00590"/>
    </source>
</evidence>
<evidence type="ECO:0000313" key="11">
    <source>
        <dbReference type="Proteomes" id="UP000406256"/>
    </source>
</evidence>
<proteinExistence type="inferred from homology"/>
<dbReference type="InterPro" id="IPR035996">
    <property type="entry name" value="4pyrrol_Methylase_sf"/>
</dbReference>
<dbReference type="InterPro" id="IPR003043">
    <property type="entry name" value="Uropor_MeTrfase_CS"/>
</dbReference>
<dbReference type="Gene3D" id="3.30.950.10">
    <property type="entry name" value="Methyltransferase, Cobalt-precorrin-4 Transmethylase, Domain 2"/>
    <property type="match status" value="1"/>
</dbReference>
<dbReference type="AlphaFoldDB" id="A0A5E4V1H5"/>
<dbReference type="InterPro" id="IPR014777">
    <property type="entry name" value="4pyrrole_Mease_sub1"/>
</dbReference>
<dbReference type="FunFam" id="3.40.1010.10:FF:000001">
    <property type="entry name" value="Siroheme synthase"/>
    <property type="match status" value="1"/>
</dbReference>
<evidence type="ECO:0000256" key="2">
    <source>
        <dbReference type="ARBA" id="ARBA00012162"/>
    </source>
</evidence>
<dbReference type="Proteomes" id="UP000406256">
    <property type="component" value="Unassembled WGS sequence"/>
</dbReference>
<evidence type="ECO:0000256" key="4">
    <source>
        <dbReference type="ARBA" id="ARBA00022679"/>
    </source>
</evidence>
<dbReference type="EC" id="2.1.1.107" evidence="2"/>
<dbReference type="GO" id="GO:0004851">
    <property type="term" value="F:uroporphyrin-III C-methyltransferase activity"/>
    <property type="evidence" value="ECO:0007669"/>
    <property type="project" value="UniProtKB-EC"/>
</dbReference>
<evidence type="ECO:0000256" key="6">
    <source>
        <dbReference type="ARBA" id="ARBA00023244"/>
    </source>
</evidence>
<keyword evidence="3 8" id="KW-0489">Methyltransferase</keyword>
<evidence type="ECO:0000256" key="7">
    <source>
        <dbReference type="ARBA" id="ARBA00025705"/>
    </source>
</evidence>
<evidence type="ECO:0000256" key="3">
    <source>
        <dbReference type="ARBA" id="ARBA00022603"/>
    </source>
</evidence>
<dbReference type="PANTHER" id="PTHR45790">
    <property type="entry name" value="SIROHEME SYNTHASE-RELATED"/>
    <property type="match status" value="1"/>
</dbReference>
<evidence type="ECO:0000313" key="10">
    <source>
        <dbReference type="EMBL" id="VVE06066.1"/>
    </source>
</evidence>
<dbReference type="InterPro" id="IPR006366">
    <property type="entry name" value="CobA/CysG_C"/>
</dbReference>
<dbReference type="InterPro" id="IPR050161">
    <property type="entry name" value="Siro_Cobalamin_biosynth"/>
</dbReference>
<name>A0A5E4V1H5_9BURK</name>